<keyword evidence="9" id="KW-1185">Reference proteome</keyword>
<dbReference type="Gene3D" id="1.25.10.10">
    <property type="entry name" value="Leucine-rich Repeat Variant"/>
    <property type="match status" value="1"/>
</dbReference>
<dbReference type="InterPro" id="IPR003152">
    <property type="entry name" value="FATC_dom"/>
</dbReference>
<dbReference type="Pfam" id="PF08771">
    <property type="entry name" value="FRB_dom"/>
    <property type="match status" value="1"/>
</dbReference>
<feature type="domain" description="PI3K/PI4K catalytic" evidence="5">
    <location>
        <begin position="1896"/>
        <end position="2216"/>
    </location>
</feature>
<dbReference type="GO" id="GO:0005737">
    <property type="term" value="C:cytoplasm"/>
    <property type="evidence" value="ECO:0007669"/>
    <property type="project" value="TreeGrafter"/>
</dbReference>
<dbReference type="PROSITE" id="PS51190">
    <property type="entry name" value="FATC"/>
    <property type="match status" value="1"/>
</dbReference>
<evidence type="ECO:0000256" key="1">
    <source>
        <dbReference type="ARBA" id="ARBA00011031"/>
    </source>
</evidence>
<dbReference type="CDD" id="cd05169">
    <property type="entry name" value="PIKKc_TOR"/>
    <property type="match status" value="1"/>
</dbReference>
<dbReference type="GO" id="GO:0031932">
    <property type="term" value="C:TORC2 complex"/>
    <property type="evidence" value="ECO:0007669"/>
    <property type="project" value="TreeGrafter"/>
</dbReference>
<dbReference type="SUPFAM" id="SSF47212">
    <property type="entry name" value="FKBP12-rapamycin-binding domain of FKBP-rapamycin-associated protein (FRAP)"/>
    <property type="match status" value="1"/>
</dbReference>
<dbReference type="GO" id="GO:0016242">
    <property type="term" value="P:negative regulation of macroautophagy"/>
    <property type="evidence" value="ECO:0007669"/>
    <property type="project" value="TreeGrafter"/>
</dbReference>
<evidence type="ECO:0000256" key="4">
    <source>
        <dbReference type="ARBA" id="ARBA00048679"/>
    </source>
</evidence>
<dbReference type="GO" id="GO:0004674">
    <property type="term" value="F:protein serine/threonine kinase activity"/>
    <property type="evidence" value="ECO:0007669"/>
    <property type="project" value="UniProtKB-EC"/>
</dbReference>
<dbReference type="InterPro" id="IPR026683">
    <property type="entry name" value="TOR_cat"/>
</dbReference>
<evidence type="ECO:0000313" key="8">
    <source>
        <dbReference type="EMBL" id="OHT01774.1"/>
    </source>
</evidence>
<name>A0A1J4JW73_9EUKA</name>
<dbReference type="Gene3D" id="1.25.40.10">
    <property type="entry name" value="Tetratricopeptide repeat domain"/>
    <property type="match status" value="1"/>
</dbReference>
<comment type="catalytic activity">
    <reaction evidence="3">
        <text>L-threonyl-[protein] + ATP = O-phospho-L-threonyl-[protein] + ADP + H(+)</text>
        <dbReference type="Rhea" id="RHEA:46608"/>
        <dbReference type="Rhea" id="RHEA-COMP:11060"/>
        <dbReference type="Rhea" id="RHEA-COMP:11605"/>
        <dbReference type="ChEBI" id="CHEBI:15378"/>
        <dbReference type="ChEBI" id="CHEBI:30013"/>
        <dbReference type="ChEBI" id="CHEBI:30616"/>
        <dbReference type="ChEBI" id="CHEBI:61977"/>
        <dbReference type="ChEBI" id="CHEBI:456216"/>
        <dbReference type="EC" id="2.7.11.1"/>
    </reaction>
</comment>
<accession>A0A1J4JW73</accession>
<dbReference type="Gene3D" id="1.10.1070.11">
    <property type="entry name" value="Phosphatidylinositol 3-/4-kinase, catalytic domain"/>
    <property type="match status" value="1"/>
</dbReference>
<dbReference type="Pfam" id="PF02260">
    <property type="entry name" value="FATC"/>
    <property type="match status" value="1"/>
</dbReference>
<dbReference type="InterPro" id="IPR000403">
    <property type="entry name" value="PI3/4_kinase_cat_dom"/>
</dbReference>
<dbReference type="GO" id="GO:0005634">
    <property type="term" value="C:nucleus"/>
    <property type="evidence" value="ECO:0007669"/>
    <property type="project" value="TreeGrafter"/>
</dbReference>
<dbReference type="InterPro" id="IPR036940">
    <property type="entry name" value="PI3/4_kinase_cat_sf"/>
</dbReference>
<dbReference type="GO" id="GO:0080090">
    <property type="term" value="P:regulation of primary metabolic process"/>
    <property type="evidence" value="ECO:0007669"/>
    <property type="project" value="UniProtKB-ARBA"/>
</dbReference>
<dbReference type="InterPro" id="IPR036738">
    <property type="entry name" value="FRB_sf"/>
</dbReference>
<evidence type="ECO:0000259" key="7">
    <source>
        <dbReference type="PROSITE" id="PS51190"/>
    </source>
</evidence>
<dbReference type="RefSeq" id="XP_068354910.1">
    <property type="nucleotide sequence ID" value="XM_068507852.1"/>
</dbReference>
<gene>
    <name evidence="8" type="ORF">TRFO_31291</name>
</gene>
<dbReference type="InterPro" id="IPR003151">
    <property type="entry name" value="PIK-rel_kinase_FAT"/>
</dbReference>
<evidence type="ECO:0000259" key="5">
    <source>
        <dbReference type="PROSITE" id="PS50290"/>
    </source>
</evidence>
<dbReference type="InterPro" id="IPR011989">
    <property type="entry name" value="ARM-like"/>
</dbReference>
<dbReference type="InterPro" id="IPR016024">
    <property type="entry name" value="ARM-type_fold"/>
</dbReference>
<dbReference type="InterPro" id="IPR011990">
    <property type="entry name" value="TPR-like_helical_dom_sf"/>
</dbReference>
<evidence type="ECO:0000256" key="3">
    <source>
        <dbReference type="ARBA" id="ARBA00047899"/>
    </source>
</evidence>
<dbReference type="EMBL" id="MLAK01000895">
    <property type="protein sequence ID" value="OHT01774.1"/>
    <property type="molecule type" value="Genomic_DNA"/>
</dbReference>
<evidence type="ECO:0000313" key="9">
    <source>
        <dbReference type="Proteomes" id="UP000179807"/>
    </source>
</evidence>
<dbReference type="GeneID" id="94842556"/>
<reference evidence="8" key="1">
    <citation type="submission" date="2016-10" db="EMBL/GenBank/DDBJ databases">
        <authorList>
            <person name="Benchimol M."/>
            <person name="Almeida L.G."/>
            <person name="Vasconcelos A.T."/>
            <person name="Perreira-Neves A."/>
            <person name="Rosa I.A."/>
            <person name="Tasca T."/>
            <person name="Bogo M.R."/>
            <person name="de Souza W."/>
        </authorList>
    </citation>
    <scope>NUCLEOTIDE SEQUENCE [LARGE SCALE GENOMIC DNA]</scope>
    <source>
        <strain evidence="8">K</strain>
    </source>
</reference>
<sequence>MQNGGDSILQSIISKDPIKDYRTWKNRRKSLASNLGSTLLTFSESELINIFSNIESQLYKLFLQSPTPDHELLGLLYFSIMHLFHKSYDQIHNFFPSVSNLTSSSNRDVCRAACCCLRYLVEESADNITFLRESLDSAAALLSKDQGGRFIFNALSILRVVGRFLPTDVFGITCQKTVEIWAAACSNDPDLRLEAVKVYSIHLINAPINSQESFAQSSFFDCIETLNSSKVEAYDGVVLICKNLYDLFPKLYTDARTTQLRDKLLHAASISNAELLNSIYQLVIILCDDKPNIMKMKANEFLMILISQLMRGVGIPSLLSKIVALLQVYKRQNFQNVMVQGVIDLVSYLSPMKQYQKHTDDIFCVLLNVLKLYKGEVTAPPSLFLKATPCNSYLQAIRLCPTYLKDLRGFLMDHFAKGIHPKSSSEEQIVSIIMVRLFDKLLFDVGPNLYDSLLPFCYSNNRIVRQQMALTLSNFRTVEANNELMRMAVMDDNEKVRLTALNNINPKLLVNNLESITQLLVDPSFEVRRMAIPVIAISAPSSVLIPPMIIVFMNDFFASNVAHSSPSRSADTCSLLPCIAKHFLQFSQPFVPIITWICLKFLLHDEPIPVIEKGVKIGQWVQNDISQCPHHDIIADHFAPHNTINERDVNKMRIYQVENEKYLESRDTYLFETLGQISKELMPYLLQIVPVFIKTFSEKHTESVYKTAARALIRIVRASESTFNFIVVFPKLLPTLLNLLADENSSQELAIAILKLTGTIGASKSKTENAQNEDAVEHLFAIKSPSFFTSFVMKALVEMIKKEPMPSIFKAITIIYMNETKFALTFLQPVITAFVQSIEHEPENTGLWNQLEIICCHCEEHVFPYLDLMKPIFVNHIKKINCIHLCTIISYHLKVQFTEIATILYPLALHFLDTTDKNYFKALTKFISFTILFQHQCAELFIESSEKIIATAKEEKISILMKRLSFLLQLTPMAPYSARITRIALKVYSNNDDQQQNENVNQALYNLCIFGYLTPEKLIEDDHYDELNDAIINGVLNIDLLPFIKKYKAKPSSKHLKAITQKMKPTSSLTQHRNIFTDPIKAQFNNTRQWIEDLCVHVVENSPSIAIRSCSQVIGQSQAFRSELFPIAFLSCWKAANDMEMQVFSKSVRTIFGFEKLDPQVISLIELIDRAGLPLDIPDCEIAKKCSSTSMALYFYQRHLKKHPDDINTLQNLLALNSRMGRITSASGLLYKMSEKLDTKDMGKWSEQLGQWEQALEIYEPQRPQNMTSLLECYARLELWEKVRESAPEFVHMDAQDKQKSALWYAWAFYHVKKFKNVEYYLKFLPDKNDINVVHFKSMYLIAADRYDEAKISINKGFKLLTENLSVFNGSDAKEASRRMVYAQHLIELLEVLELKQSNIVDTPQIWQNRLKYFSHESESWMKLIEIRSLVLSPADHSESYLKMLSVLRKERRWKLIDVYCNRFFLKTTSTPVILARLKIMWTRGLKKQAMNLLTGLNKALSSETDEEALGLFGSFPQEERKLIYEFFNISRDGNTKEIGRDIVSKFRISDNKMLARLLRIQANWQYHLYTAQTSSAELLLDICKVYERSKALVGDDYRTFSGWAYASSRALSHFPEKSKDMVPKAIDGFLKATQFRPSESLEFLCQLFSIFFRYDADFEDHEKLCSDILKLPPNILHQIIPQIVVHISHNNEKVSKVVQKIISEFGSDHFQAVVFSLNVLSLLSDRDKAKTAKDLMEKLGQKHPKVYEDSLLLIDGMHRSAVSWTEMWLTALDTASRAQQMNDRDLVIKLIQKVYDMIEKPICESDMIFKRSHGASLQRCRMNFERYKAGPDPSVQRAMWDGFRVLYAEMDDKIKKMDNVQLSKVSERLAAHRNFELAIPGTYSVDGHAPKLDYIDPILKVLNSQQHPRAVFMVDTSGIKYKFLLKGNEDLRLDQRIMQFFNLINSLLKTNRNTADLGVSILDYAIVPFAPNSGLITWVTGADTFQQLVTDYRVYRDIRQNIELEIAQQLVGPIFNQLSALQRYEIFTNVAEQTEANELREMLWLRSPDPTSWLQRNRIFTISTSLMSMAGYTIGLGDRHPSNIMVQRHTGRCLHIDFGDSFEVAMKRPVFAERVPFRMTRMMINSLDCGNVEGLFRKVCQDVLWVLRENQSSIIALMEVFIHEPIFYGKEINPSDEGQKNILKRVKAKLDGNDPAPYGIPTINYETEQQVDTLIKKASDPREYIRHYVGWCPFW</sequence>
<dbReference type="FunFam" id="3.30.1010.10:FF:000025">
    <property type="entry name" value="PIKK family atypical protein kinase"/>
    <property type="match status" value="1"/>
</dbReference>
<keyword evidence="2" id="KW-0677">Repeat</keyword>
<dbReference type="InterPro" id="IPR011009">
    <property type="entry name" value="Kinase-like_dom_sf"/>
</dbReference>
<feature type="domain" description="FATC" evidence="7">
    <location>
        <begin position="2204"/>
        <end position="2236"/>
    </location>
</feature>
<dbReference type="GO" id="GO:0031929">
    <property type="term" value="P:TOR signaling"/>
    <property type="evidence" value="ECO:0007669"/>
    <property type="project" value="TreeGrafter"/>
</dbReference>
<proteinExistence type="inferred from homology"/>
<dbReference type="Proteomes" id="UP000179807">
    <property type="component" value="Unassembled WGS sequence"/>
</dbReference>
<dbReference type="SUPFAM" id="SSF48371">
    <property type="entry name" value="ARM repeat"/>
    <property type="match status" value="1"/>
</dbReference>
<dbReference type="SMART" id="SM01345">
    <property type="entry name" value="Rapamycin_bind"/>
    <property type="match status" value="1"/>
</dbReference>
<dbReference type="Pfam" id="PF00454">
    <property type="entry name" value="PI3_PI4_kinase"/>
    <property type="match status" value="1"/>
</dbReference>
<keyword evidence="8" id="KW-0418">Kinase</keyword>
<dbReference type="PANTHER" id="PTHR11139:SF9">
    <property type="entry name" value="SERINE_THREONINE-PROTEIN KINASE MTOR"/>
    <property type="match status" value="1"/>
</dbReference>
<dbReference type="FunFam" id="1.10.1070.11:FF:000029">
    <property type="entry name" value="Serine/threonine-protein kinase TOR"/>
    <property type="match status" value="1"/>
</dbReference>
<dbReference type="GO" id="GO:0031931">
    <property type="term" value="C:TORC1 complex"/>
    <property type="evidence" value="ECO:0007669"/>
    <property type="project" value="TreeGrafter"/>
</dbReference>
<dbReference type="Gene3D" id="3.30.1010.10">
    <property type="entry name" value="Phosphatidylinositol 3-kinase Catalytic Subunit, Chain A, domain 4"/>
    <property type="match status" value="1"/>
</dbReference>
<evidence type="ECO:0000259" key="6">
    <source>
        <dbReference type="PROSITE" id="PS51189"/>
    </source>
</evidence>
<protein>
    <submittedName>
        <fullName evidence="8">PIKK family atypical protein kinase</fullName>
    </submittedName>
</protein>
<feature type="domain" description="FAT" evidence="6">
    <location>
        <begin position="1178"/>
        <end position="1724"/>
    </location>
</feature>
<dbReference type="Pfam" id="PF02259">
    <property type="entry name" value="FAT"/>
    <property type="match status" value="1"/>
</dbReference>
<dbReference type="VEuPathDB" id="TrichDB:TRFO_31291"/>
<dbReference type="PROSITE" id="PS51189">
    <property type="entry name" value="FAT"/>
    <property type="match status" value="1"/>
</dbReference>
<dbReference type="InterPro" id="IPR009076">
    <property type="entry name" value="FRB_dom"/>
</dbReference>
<keyword evidence="8" id="KW-0808">Transferase</keyword>
<dbReference type="InterPro" id="IPR014009">
    <property type="entry name" value="PIK_FAT"/>
</dbReference>
<dbReference type="SMART" id="SM00146">
    <property type="entry name" value="PI3Kc"/>
    <property type="match status" value="1"/>
</dbReference>
<dbReference type="PANTHER" id="PTHR11139">
    <property type="entry name" value="ATAXIA TELANGIECTASIA MUTATED ATM -RELATED"/>
    <property type="match status" value="1"/>
</dbReference>
<evidence type="ECO:0000256" key="2">
    <source>
        <dbReference type="ARBA" id="ARBA00022737"/>
    </source>
</evidence>
<dbReference type="PROSITE" id="PS50290">
    <property type="entry name" value="PI3_4_KINASE_3"/>
    <property type="match status" value="1"/>
</dbReference>
<dbReference type="OrthoDB" id="381190at2759"/>
<comment type="similarity">
    <text evidence="1">Belongs to the PI3/PI4-kinase family.</text>
</comment>
<dbReference type="SMART" id="SM01343">
    <property type="entry name" value="FATC"/>
    <property type="match status" value="1"/>
</dbReference>
<comment type="catalytic activity">
    <reaction evidence="4">
        <text>L-seryl-[protein] + ATP = O-phospho-L-seryl-[protein] + ADP + H(+)</text>
        <dbReference type="Rhea" id="RHEA:17989"/>
        <dbReference type="Rhea" id="RHEA-COMP:9863"/>
        <dbReference type="Rhea" id="RHEA-COMP:11604"/>
        <dbReference type="ChEBI" id="CHEBI:15378"/>
        <dbReference type="ChEBI" id="CHEBI:29999"/>
        <dbReference type="ChEBI" id="CHEBI:30616"/>
        <dbReference type="ChEBI" id="CHEBI:83421"/>
        <dbReference type="ChEBI" id="CHEBI:456216"/>
        <dbReference type="EC" id="2.7.11.1"/>
    </reaction>
</comment>
<organism evidence="8 9">
    <name type="scientific">Tritrichomonas foetus</name>
    <dbReference type="NCBI Taxonomy" id="1144522"/>
    <lineage>
        <taxon>Eukaryota</taxon>
        <taxon>Metamonada</taxon>
        <taxon>Parabasalia</taxon>
        <taxon>Tritrichomonadida</taxon>
        <taxon>Tritrichomonadidae</taxon>
        <taxon>Tritrichomonas</taxon>
    </lineage>
</organism>
<dbReference type="GO" id="GO:0044877">
    <property type="term" value="F:protein-containing complex binding"/>
    <property type="evidence" value="ECO:0007669"/>
    <property type="project" value="InterPro"/>
</dbReference>
<comment type="caution">
    <text evidence="8">The sequence shown here is derived from an EMBL/GenBank/DDBJ whole genome shotgun (WGS) entry which is preliminary data.</text>
</comment>
<dbReference type="SUPFAM" id="SSF56112">
    <property type="entry name" value="Protein kinase-like (PK-like)"/>
    <property type="match status" value="1"/>
</dbReference>
<dbReference type="InterPro" id="IPR050517">
    <property type="entry name" value="DDR_Repair_Kinase"/>
</dbReference>